<reference evidence="1 2" key="1">
    <citation type="submission" date="2019-05" db="EMBL/GenBank/DDBJ databases">
        <title>Another draft genome of Portunus trituberculatus and its Hox gene families provides insights of decapod evolution.</title>
        <authorList>
            <person name="Jeong J.-H."/>
            <person name="Song I."/>
            <person name="Kim S."/>
            <person name="Choi T."/>
            <person name="Kim D."/>
            <person name="Ryu S."/>
            <person name="Kim W."/>
        </authorList>
    </citation>
    <scope>NUCLEOTIDE SEQUENCE [LARGE SCALE GENOMIC DNA]</scope>
    <source>
        <tissue evidence="1">Muscle</tissue>
    </source>
</reference>
<sequence length="88" mass="10115">MDGMNRDGIEDRSTRAAVIRQGGRQSCGEVLREARISTAEDERLKRLEEGPARIWSFYLQGEKITDQTLPFSLFSQMFLRVVLKIMAH</sequence>
<name>A0A5B7EXU7_PORTR</name>
<organism evidence="1 2">
    <name type="scientific">Portunus trituberculatus</name>
    <name type="common">Swimming crab</name>
    <name type="synonym">Neptunus trituberculatus</name>
    <dbReference type="NCBI Taxonomy" id="210409"/>
    <lineage>
        <taxon>Eukaryota</taxon>
        <taxon>Metazoa</taxon>
        <taxon>Ecdysozoa</taxon>
        <taxon>Arthropoda</taxon>
        <taxon>Crustacea</taxon>
        <taxon>Multicrustacea</taxon>
        <taxon>Malacostraca</taxon>
        <taxon>Eumalacostraca</taxon>
        <taxon>Eucarida</taxon>
        <taxon>Decapoda</taxon>
        <taxon>Pleocyemata</taxon>
        <taxon>Brachyura</taxon>
        <taxon>Eubrachyura</taxon>
        <taxon>Portunoidea</taxon>
        <taxon>Portunidae</taxon>
        <taxon>Portuninae</taxon>
        <taxon>Portunus</taxon>
    </lineage>
</organism>
<proteinExistence type="predicted"/>
<comment type="caution">
    <text evidence="1">The sequence shown here is derived from an EMBL/GenBank/DDBJ whole genome shotgun (WGS) entry which is preliminary data.</text>
</comment>
<accession>A0A5B7EXU7</accession>
<keyword evidence="2" id="KW-1185">Reference proteome</keyword>
<gene>
    <name evidence="1" type="ORF">E2C01_032561</name>
</gene>
<evidence type="ECO:0000313" key="2">
    <source>
        <dbReference type="Proteomes" id="UP000324222"/>
    </source>
</evidence>
<evidence type="ECO:0000313" key="1">
    <source>
        <dbReference type="EMBL" id="MPC39042.1"/>
    </source>
</evidence>
<protein>
    <submittedName>
        <fullName evidence="1">Uncharacterized protein</fullName>
    </submittedName>
</protein>
<dbReference type="EMBL" id="VSRR010004240">
    <property type="protein sequence ID" value="MPC39042.1"/>
    <property type="molecule type" value="Genomic_DNA"/>
</dbReference>
<dbReference type="Proteomes" id="UP000324222">
    <property type="component" value="Unassembled WGS sequence"/>
</dbReference>
<dbReference type="AlphaFoldDB" id="A0A5B7EXU7"/>